<dbReference type="Proteomes" id="UP001177021">
    <property type="component" value="Unassembled WGS sequence"/>
</dbReference>
<organism evidence="1 2">
    <name type="scientific">Trifolium pratense</name>
    <name type="common">Red clover</name>
    <dbReference type="NCBI Taxonomy" id="57577"/>
    <lineage>
        <taxon>Eukaryota</taxon>
        <taxon>Viridiplantae</taxon>
        <taxon>Streptophyta</taxon>
        <taxon>Embryophyta</taxon>
        <taxon>Tracheophyta</taxon>
        <taxon>Spermatophyta</taxon>
        <taxon>Magnoliopsida</taxon>
        <taxon>eudicotyledons</taxon>
        <taxon>Gunneridae</taxon>
        <taxon>Pentapetalae</taxon>
        <taxon>rosids</taxon>
        <taxon>fabids</taxon>
        <taxon>Fabales</taxon>
        <taxon>Fabaceae</taxon>
        <taxon>Papilionoideae</taxon>
        <taxon>50 kb inversion clade</taxon>
        <taxon>NPAAA clade</taxon>
        <taxon>Hologalegina</taxon>
        <taxon>IRL clade</taxon>
        <taxon>Trifolieae</taxon>
        <taxon>Trifolium</taxon>
    </lineage>
</organism>
<evidence type="ECO:0000313" key="1">
    <source>
        <dbReference type="EMBL" id="CAJ2653117.1"/>
    </source>
</evidence>
<sequence length="157" mass="18615">MAMREERIHYSLLVLEVREEEESLRARARGKGRDSRSFIEFSSNPGMRVGSIIVFRFSLEWIFLMEIVPKGFGCYKKTYDPSKTEEEVASVVPDSRVDPDQWRQLVHHWFSEKAQKISKINRQNRAKFEDVHHLGTKSLQIFIDEKKKKRQWSITQT</sequence>
<reference evidence="1" key="1">
    <citation type="submission" date="2023-10" db="EMBL/GenBank/DDBJ databases">
        <authorList>
            <person name="Rodriguez Cubillos JULIANA M."/>
            <person name="De Vega J."/>
        </authorList>
    </citation>
    <scope>NUCLEOTIDE SEQUENCE</scope>
</reference>
<comment type="caution">
    <text evidence="1">The sequence shown here is derived from an EMBL/GenBank/DDBJ whole genome shotgun (WGS) entry which is preliminary data.</text>
</comment>
<proteinExistence type="predicted"/>
<evidence type="ECO:0000313" key="2">
    <source>
        <dbReference type="Proteomes" id="UP001177021"/>
    </source>
</evidence>
<accession>A0ACB0KBY9</accession>
<dbReference type="EMBL" id="CASHSV030000206">
    <property type="protein sequence ID" value="CAJ2653117.1"/>
    <property type="molecule type" value="Genomic_DNA"/>
</dbReference>
<protein>
    <submittedName>
        <fullName evidence="1">Uncharacterized protein</fullName>
    </submittedName>
</protein>
<keyword evidence="2" id="KW-1185">Reference proteome</keyword>
<name>A0ACB0KBY9_TRIPR</name>
<gene>
    <name evidence="1" type="ORF">MILVUS5_LOCUS20509</name>
</gene>